<comment type="caution">
    <text evidence="2">The sequence shown here is derived from an EMBL/GenBank/DDBJ whole genome shotgun (WGS) entry which is preliminary data.</text>
</comment>
<feature type="compositionally biased region" description="Polar residues" evidence="1">
    <location>
        <begin position="855"/>
        <end position="865"/>
    </location>
</feature>
<name>A0A4E0QZV1_FASHE</name>
<evidence type="ECO:0000256" key="1">
    <source>
        <dbReference type="SAM" id="MobiDB-lite"/>
    </source>
</evidence>
<feature type="compositionally biased region" description="Acidic residues" evidence="1">
    <location>
        <begin position="16"/>
        <end position="28"/>
    </location>
</feature>
<keyword evidence="3" id="KW-1185">Reference proteome</keyword>
<feature type="compositionally biased region" description="Polar residues" evidence="1">
    <location>
        <begin position="38"/>
        <end position="51"/>
    </location>
</feature>
<feature type="compositionally biased region" description="Basic residues" evidence="1">
    <location>
        <begin position="1232"/>
        <end position="1244"/>
    </location>
</feature>
<feature type="region of interest" description="Disordered" evidence="1">
    <location>
        <begin position="1207"/>
        <end position="1244"/>
    </location>
</feature>
<feature type="region of interest" description="Disordered" evidence="1">
    <location>
        <begin position="1098"/>
        <end position="1149"/>
    </location>
</feature>
<evidence type="ECO:0000313" key="3">
    <source>
        <dbReference type="Proteomes" id="UP000230066"/>
    </source>
</evidence>
<feature type="compositionally biased region" description="Polar residues" evidence="1">
    <location>
        <begin position="182"/>
        <end position="201"/>
    </location>
</feature>
<feature type="region of interest" description="Disordered" evidence="1">
    <location>
        <begin position="775"/>
        <end position="889"/>
    </location>
</feature>
<feature type="compositionally biased region" description="Polar residues" evidence="1">
    <location>
        <begin position="262"/>
        <end position="280"/>
    </location>
</feature>
<reference evidence="2" key="1">
    <citation type="submission" date="2019-03" db="EMBL/GenBank/DDBJ databases">
        <title>Improved annotation for the trematode Fasciola hepatica.</title>
        <authorList>
            <person name="Choi Y.-J."/>
            <person name="Martin J."/>
            <person name="Mitreva M."/>
        </authorList>
    </citation>
    <scope>NUCLEOTIDE SEQUENCE [LARGE SCALE GENOMIC DNA]</scope>
</reference>
<proteinExistence type="predicted"/>
<accession>A0A4E0QZV1</accession>
<evidence type="ECO:0000313" key="2">
    <source>
        <dbReference type="EMBL" id="THD20725.1"/>
    </source>
</evidence>
<dbReference type="Proteomes" id="UP000230066">
    <property type="component" value="Unassembled WGS sequence"/>
</dbReference>
<dbReference type="AlphaFoldDB" id="A0A4E0QZV1"/>
<feature type="compositionally biased region" description="Polar residues" evidence="1">
    <location>
        <begin position="809"/>
        <end position="834"/>
    </location>
</feature>
<dbReference type="EMBL" id="JXXN02004273">
    <property type="protein sequence ID" value="THD20725.1"/>
    <property type="molecule type" value="Genomic_DNA"/>
</dbReference>
<sequence length="1244" mass="134093">FLFFPLLCLHQVDGTEPSDAESAAESDDPDSHRVSGSWVVSSQSHNVTQSPARKRPRTTRPMADLKVPSSSGLVCQRSGSAGVGSLLVFRLHAALSDDGKALVHMLTSCLADFPSRTSSPSCTPNRPTAPNSLVEDGTVSGREQTQKRRWRGQIHVDKSGAAQIQGGTSSTDSSDRVISAPGTKSSTKPSVPIRSYTTMANKQARPISTSLSDSGSTSTTDNNNSVNGMNNFGSVTMKSSVHVRGPTATNGESSSLLHSSSTMENGPAESSQIVRPNQSVPLPEDEDPEESEAAQWWYTFWSSSLATIATCCDLVRALLTGPAIILHKYFFTRADMGILTKRQLCTTTNLPSATMTTPEVKRMATTRVYKCALLSLVKLSRVRQVTKASYSEIVLSLLAGGLRAYHQTVGLKHPPDLLSFLSVEVPVLPSCTLNSSQRGSVGQQLGLHRCDGSPCPGISRLIPGSQRFRISQNGPNPSIRHPQSESVVETGLIGNEHRMVAIGTLPTTANTLRPGRHVLADICLPINTEGMLPRLWETRQRLVELNNSVDPLCLAWARTVLYTIMPHPMAGWLEANFGGSSKASVSFTGVEVVSPFSGHPQPKEHDLSATYQMPPTRRLAYMSLLASKSAEARTLRRRLRRRLPRGALVCPPRLGTSFRALARHLTNANAGLVYIAGSPVIRIDTWMPSPRLAGDLAAMQSVNVSGPNTDGMSWALCRDLSVTFTTYAGQLSLTFCANSAMDSHPNLDLILQAMRTQLRKMCRLLAGRHVPTPTDRWLYRSSSMDTRSPSPSTALSLSPSLNPSLVLHTDSNPATDSSNETRISARSVDSTGSYGQFDPGRITVATPVSGGSERINPSQKQTNRSPPFDERLSSTGREAPGPLNNDASVHSNQALTNQISVQAYACQSGQPTEQLQDRLQWVQQQLNDAASSTPTHPGKKRLTDQELTDLRNEFCALLRELKQRCSLGSLGITPEMAKTVSASLTTSLGSPDHETLSGDDNLNVVHSRSSGFSTSRSGPMKFGLGEMSKTHGVDREPGQTSECSSVASASCGKSIGIKRPSIGLEFGTDTKRTTVTPAGGDFDEDPDFYIDAYGDDEEFEEDEMSDGLEESTEPPFAVQSSGLRARPPVSPLTSERLGGKAPLDSQSTAIRIESMIRDGRDLLPTGADSYRTKSKWRRTSATPTSGARKRRRSSLLSADVASFDLIPTRRGSLGSGGTCSTRPGQDGLLSKLVKRKLGGKSRRT</sequence>
<feature type="region of interest" description="Disordered" evidence="1">
    <location>
        <begin position="114"/>
        <end position="288"/>
    </location>
</feature>
<gene>
    <name evidence="2" type="ORF">D915_008471</name>
</gene>
<organism evidence="2 3">
    <name type="scientific">Fasciola hepatica</name>
    <name type="common">Liver fluke</name>
    <dbReference type="NCBI Taxonomy" id="6192"/>
    <lineage>
        <taxon>Eukaryota</taxon>
        <taxon>Metazoa</taxon>
        <taxon>Spiralia</taxon>
        <taxon>Lophotrochozoa</taxon>
        <taxon>Platyhelminthes</taxon>
        <taxon>Trematoda</taxon>
        <taxon>Digenea</taxon>
        <taxon>Plagiorchiida</taxon>
        <taxon>Echinostomata</taxon>
        <taxon>Echinostomatoidea</taxon>
        <taxon>Fasciolidae</taxon>
        <taxon>Fasciola</taxon>
    </lineage>
</organism>
<feature type="compositionally biased region" description="Acidic residues" evidence="1">
    <location>
        <begin position="1098"/>
        <end position="1112"/>
    </location>
</feature>
<feature type="compositionally biased region" description="Low complexity" evidence="1">
    <location>
        <begin position="780"/>
        <end position="805"/>
    </location>
</feature>
<feature type="region of interest" description="Disordered" evidence="1">
    <location>
        <begin position="1161"/>
        <end position="1193"/>
    </location>
</feature>
<feature type="region of interest" description="Disordered" evidence="1">
    <location>
        <begin position="16"/>
        <end position="71"/>
    </location>
</feature>
<feature type="compositionally biased region" description="Polar residues" evidence="1">
    <location>
        <begin position="115"/>
        <end position="131"/>
    </location>
</feature>
<feature type="non-terminal residue" evidence="2">
    <location>
        <position position="1"/>
    </location>
</feature>
<protein>
    <recommendedName>
        <fullName evidence="4">O-acyltransferase WSD1 C-terminal domain-containing protein</fullName>
    </recommendedName>
</protein>
<evidence type="ECO:0008006" key="4">
    <source>
        <dbReference type="Google" id="ProtNLM"/>
    </source>
</evidence>
<feature type="region of interest" description="Disordered" evidence="1">
    <location>
        <begin position="925"/>
        <end position="944"/>
    </location>
</feature>
<feature type="compositionally biased region" description="Low complexity" evidence="1">
    <location>
        <begin position="208"/>
        <end position="235"/>
    </location>
</feature>